<organism evidence="1 2">
    <name type="scientific">Priestia taiwanensis</name>
    <dbReference type="NCBI Taxonomy" id="1347902"/>
    <lineage>
        <taxon>Bacteria</taxon>
        <taxon>Bacillati</taxon>
        <taxon>Bacillota</taxon>
        <taxon>Bacilli</taxon>
        <taxon>Bacillales</taxon>
        <taxon>Bacillaceae</taxon>
        <taxon>Priestia</taxon>
    </lineage>
</organism>
<evidence type="ECO:0000313" key="1">
    <source>
        <dbReference type="EMBL" id="GGE59457.1"/>
    </source>
</evidence>
<proteinExistence type="predicted"/>
<protein>
    <submittedName>
        <fullName evidence="1">Uncharacterized protein</fullName>
    </submittedName>
</protein>
<dbReference type="AlphaFoldDB" id="A0A917EL93"/>
<name>A0A917EL93_9BACI</name>
<sequence>MGLCRLIDKYLKISNDNMDKLEGGLNNTQNEKWIAKKHVEFWHECTDLLFRFVDLATE</sequence>
<reference evidence="1" key="1">
    <citation type="journal article" date="2014" name="Int. J. Syst. Evol. Microbiol.">
        <title>Complete genome sequence of Corynebacterium casei LMG S-19264T (=DSM 44701T), isolated from a smear-ripened cheese.</title>
        <authorList>
            <consortium name="US DOE Joint Genome Institute (JGI-PGF)"/>
            <person name="Walter F."/>
            <person name="Albersmeier A."/>
            <person name="Kalinowski J."/>
            <person name="Ruckert C."/>
        </authorList>
    </citation>
    <scope>NUCLEOTIDE SEQUENCE</scope>
    <source>
        <strain evidence="1">CGMCC 1.12698</strain>
    </source>
</reference>
<reference evidence="1" key="2">
    <citation type="submission" date="2020-09" db="EMBL/GenBank/DDBJ databases">
        <authorList>
            <person name="Sun Q."/>
            <person name="Zhou Y."/>
        </authorList>
    </citation>
    <scope>NUCLEOTIDE SEQUENCE</scope>
    <source>
        <strain evidence="1">CGMCC 1.12698</strain>
    </source>
</reference>
<gene>
    <name evidence="1" type="ORF">GCM10007140_07250</name>
</gene>
<dbReference type="EMBL" id="BMFK01000001">
    <property type="protein sequence ID" value="GGE59457.1"/>
    <property type="molecule type" value="Genomic_DNA"/>
</dbReference>
<keyword evidence="2" id="KW-1185">Reference proteome</keyword>
<dbReference type="Proteomes" id="UP000605259">
    <property type="component" value="Unassembled WGS sequence"/>
</dbReference>
<comment type="caution">
    <text evidence="1">The sequence shown here is derived from an EMBL/GenBank/DDBJ whole genome shotgun (WGS) entry which is preliminary data.</text>
</comment>
<evidence type="ECO:0000313" key="2">
    <source>
        <dbReference type="Proteomes" id="UP000605259"/>
    </source>
</evidence>
<accession>A0A917EL93</accession>